<dbReference type="GO" id="GO:0004185">
    <property type="term" value="F:serine-type carboxypeptidase activity"/>
    <property type="evidence" value="ECO:0007669"/>
    <property type="project" value="InterPro"/>
</dbReference>
<feature type="signal peptide" evidence="2">
    <location>
        <begin position="1"/>
        <end position="25"/>
    </location>
</feature>
<dbReference type="GO" id="GO:0006508">
    <property type="term" value="P:proteolysis"/>
    <property type="evidence" value="ECO:0007669"/>
    <property type="project" value="InterPro"/>
</dbReference>
<dbReference type="AlphaFoldDB" id="A0A9J9LBH8"/>
<feature type="chain" id="PRO_5039916594" evidence="2">
    <location>
        <begin position="26"/>
        <end position="538"/>
    </location>
</feature>
<dbReference type="Pfam" id="PF00450">
    <property type="entry name" value="Peptidase_S10"/>
    <property type="match status" value="1"/>
</dbReference>
<feature type="region of interest" description="Disordered" evidence="1">
    <location>
        <begin position="518"/>
        <end position="538"/>
    </location>
</feature>
<evidence type="ECO:0000313" key="4">
    <source>
        <dbReference type="Proteomes" id="UP000001989"/>
    </source>
</evidence>
<proteinExistence type="predicted"/>
<feature type="region of interest" description="Disordered" evidence="1">
    <location>
        <begin position="31"/>
        <end position="54"/>
    </location>
</feature>
<evidence type="ECO:0000313" key="3">
    <source>
        <dbReference type="EMBL" id="ABQ67442.1"/>
    </source>
</evidence>
<dbReference type="Proteomes" id="UP000001989">
    <property type="component" value="Chromosome"/>
</dbReference>
<gene>
    <name evidence="3" type="ordered locus">Swit_1076</name>
</gene>
<dbReference type="OrthoDB" id="9770107at2"/>
<evidence type="ECO:0000256" key="1">
    <source>
        <dbReference type="SAM" id="MobiDB-lite"/>
    </source>
</evidence>
<dbReference type="Gene3D" id="3.40.50.1820">
    <property type="entry name" value="alpha/beta hydrolase"/>
    <property type="match status" value="1"/>
</dbReference>
<keyword evidence="3" id="KW-0121">Carboxypeptidase</keyword>
<accession>A0A9J9LBH8</accession>
<organism evidence="3 4">
    <name type="scientific">Rhizorhabdus wittichii (strain DSM 6014 / CCUG 31198 / JCM 15750 / NBRC 105917 / EY 4224 / RW1)</name>
    <name type="common">Sphingomonas wittichii</name>
    <dbReference type="NCBI Taxonomy" id="392499"/>
    <lineage>
        <taxon>Bacteria</taxon>
        <taxon>Pseudomonadati</taxon>
        <taxon>Pseudomonadota</taxon>
        <taxon>Alphaproteobacteria</taxon>
        <taxon>Sphingomonadales</taxon>
        <taxon>Sphingomonadaceae</taxon>
        <taxon>Rhizorhabdus</taxon>
    </lineage>
</organism>
<name>A0A9J9LBH8_RHIWR</name>
<dbReference type="InterPro" id="IPR001563">
    <property type="entry name" value="Peptidase_S10"/>
</dbReference>
<reference evidence="3 4" key="1">
    <citation type="journal article" date="2010" name="J. Bacteriol.">
        <title>Genome sequence of the dioxin-mineralizing bacterium Sphingomonas wittichii RW1.</title>
        <authorList>
            <person name="Miller T.R."/>
            <person name="Delcher A.L."/>
            <person name="Salzberg S.L."/>
            <person name="Saunders E."/>
            <person name="Detter J.C."/>
            <person name="Halden R.U."/>
        </authorList>
    </citation>
    <scope>NUCLEOTIDE SEQUENCE [LARGE SCALE GENOMIC DNA]</scope>
    <source>
        <strain evidence="4">DSM 6014 / CCUG 31198 / JCM 15750 / NBRC 105917 / EY 4224 / RW1</strain>
    </source>
</reference>
<keyword evidence="2" id="KW-0732">Signal</keyword>
<dbReference type="InterPro" id="IPR029058">
    <property type="entry name" value="AB_hydrolase_fold"/>
</dbReference>
<dbReference type="KEGG" id="swi:Swit_1076"/>
<sequence>MKIVRRLSLLVSLSSLLAMPALVQAQDAASPALSPEPSRSTWPAVTRPADRGPRHYSAVRSGTFGGKSLRYRAVLSEMLVRDRAGKPASSLFVTAFVAGIDQRLAAQRPVIFIFNGGPGGSSNTLMFGAMGPSRLQAFDVAAIGNAKTPVVPNEDAVLDIADLVFIDAPETGYGRPLPGSDEKTFRSNDGDSNAFAQVILRWLTDNGRMASPVYIMGESYGSIRAVLLARDLRVATPRVEPAGLILVSQALWYNGPETGMTVLPDPVRAVNSLPDIAALAWHHGLIDNRTQTLEQAVRAAQTFALQDYAKILIAGNRAPETERACVAERLAQLTGVPASTWLAGSLRLSNIRRQMLAGRNLALGQFDGREIEPLQGIVDDSHRDFKAMMAGLTAATGQLRRDLFHAEGLPDYRSTVDSPPAFEETWTFNKAPMPGTEIILREQMAAMPKMRLMVTQGVFDTTTTMGETDYQFAQIAAPQDRTTFAYYPGGHMLYSEDEGRRAFLSDVRTFISGQVLARRPFPHPAPGQIGGRKQATGQ</sequence>
<keyword evidence="4" id="KW-1185">Reference proteome</keyword>
<keyword evidence="3" id="KW-0645">Protease</keyword>
<keyword evidence="3" id="KW-0378">Hydrolase</keyword>
<evidence type="ECO:0000256" key="2">
    <source>
        <dbReference type="SAM" id="SignalP"/>
    </source>
</evidence>
<dbReference type="SUPFAM" id="SSF53474">
    <property type="entry name" value="alpha/beta-Hydrolases"/>
    <property type="match status" value="1"/>
</dbReference>
<dbReference type="EMBL" id="CP000699">
    <property type="protein sequence ID" value="ABQ67442.1"/>
    <property type="molecule type" value="Genomic_DNA"/>
</dbReference>
<protein>
    <submittedName>
        <fullName evidence="3">Peptidase S10, serine carboxypeptidase</fullName>
    </submittedName>
</protein>